<protein>
    <submittedName>
        <fullName evidence="1">Uncharacterized protein</fullName>
    </submittedName>
</protein>
<dbReference type="Proteomes" id="UP001187143">
    <property type="component" value="Unassembled WGS sequence"/>
</dbReference>
<sequence>MSELELAKRFAKDCAYNIAQTHALIAIAEELKRANEARAAQKAIDALTNLLCP</sequence>
<reference evidence="1" key="1">
    <citation type="submission" date="2023-10" db="EMBL/GenBank/DDBJ databases">
        <title>Characterization and genome sequence of Mycobacterium intracellulare ABSURDO, a novel pathogenic isolate with three colony morphotypes that vary in growth and acid-fastness.</title>
        <authorList>
            <person name="Jude B.A."/>
            <person name="Robinson R.T."/>
        </authorList>
    </citation>
    <scope>NUCLEOTIDE SEQUENCE</scope>
    <source>
        <strain evidence="1">ABSURDO Component B</strain>
    </source>
</reference>
<evidence type="ECO:0000313" key="2">
    <source>
        <dbReference type="Proteomes" id="UP001187143"/>
    </source>
</evidence>
<proteinExistence type="predicted"/>
<comment type="caution">
    <text evidence="1">The sequence shown here is derived from an EMBL/GenBank/DDBJ whole genome shotgun (WGS) entry which is preliminary data.</text>
</comment>
<dbReference type="AlphaFoldDB" id="A0AAE4R860"/>
<accession>A0AAE4R860</accession>
<evidence type="ECO:0000313" key="1">
    <source>
        <dbReference type="EMBL" id="MDV7010765.1"/>
    </source>
</evidence>
<dbReference type="RefSeq" id="WP_317727073.1">
    <property type="nucleotide sequence ID" value="NZ_JAWLLC010000002.1"/>
</dbReference>
<organism evidence="1 2">
    <name type="scientific">Mycobacterium intracellulare</name>
    <dbReference type="NCBI Taxonomy" id="1767"/>
    <lineage>
        <taxon>Bacteria</taxon>
        <taxon>Bacillati</taxon>
        <taxon>Actinomycetota</taxon>
        <taxon>Actinomycetes</taxon>
        <taxon>Mycobacteriales</taxon>
        <taxon>Mycobacteriaceae</taxon>
        <taxon>Mycobacterium</taxon>
        <taxon>Mycobacterium avium complex (MAC)</taxon>
    </lineage>
</organism>
<dbReference type="EMBL" id="JAWLLD010000001">
    <property type="protein sequence ID" value="MDV7010765.1"/>
    <property type="molecule type" value="Genomic_DNA"/>
</dbReference>
<gene>
    <name evidence="1" type="ORF">R4F53_00390</name>
</gene>
<name>A0AAE4R860_MYCIT</name>